<sequence>MTYSRRVSIGVQNSPLIGIQFLDADYPAKGVKIARRNTLKRVLPYGNGTFPELVVGHRLTCAINRNRAVIWSGHATQHGRCRPSRSANSSILLSYASSTNDYSRGKEALH</sequence>
<dbReference type="AlphaFoldDB" id="A0A7W9CYI4"/>
<protein>
    <submittedName>
        <fullName evidence="1">Uncharacterized protein</fullName>
    </submittedName>
</protein>
<evidence type="ECO:0000313" key="2">
    <source>
        <dbReference type="Proteomes" id="UP000528824"/>
    </source>
</evidence>
<keyword evidence="2" id="KW-1185">Reference proteome</keyword>
<dbReference type="Proteomes" id="UP000528824">
    <property type="component" value="Unassembled WGS sequence"/>
</dbReference>
<evidence type="ECO:0000313" key="1">
    <source>
        <dbReference type="EMBL" id="MBB5564629.1"/>
    </source>
</evidence>
<name>A0A7W9CYI4_9HYPH</name>
<reference evidence="1 2" key="1">
    <citation type="submission" date="2020-08" db="EMBL/GenBank/DDBJ databases">
        <title>Genomic Encyclopedia of Type Strains, Phase IV (KMG-V): Genome sequencing to study the core and pangenomes of soil and plant-associated prokaryotes.</title>
        <authorList>
            <person name="Whitman W."/>
        </authorList>
    </citation>
    <scope>NUCLEOTIDE SEQUENCE [LARGE SCALE GENOMIC DNA]</scope>
    <source>
        <strain evidence="1 2">SEMIA 4034</strain>
    </source>
</reference>
<accession>A0A7W9CYI4</accession>
<proteinExistence type="predicted"/>
<organism evidence="1 2">
    <name type="scientific">Rhizobium lentis</name>
    <dbReference type="NCBI Taxonomy" id="1138194"/>
    <lineage>
        <taxon>Bacteria</taxon>
        <taxon>Pseudomonadati</taxon>
        <taxon>Pseudomonadota</taxon>
        <taxon>Alphaproteobacteria</taxon>
        <taxon>Hyphomicrobiales</taxon>
        <taxon>Rhizobiaceae</taxon>
        <taxon>Rhizobium/Agrobacterium group</taxon>
        <taxon>Rhizobium</taxon>
    </lineage>
</organism>
<dbReference type="EMBL" id="JACHBC010000026">
    <property type="protein sequence ID" value="MBB5564629.1"/>
    <property type="molecule type" value="Genomic_DNA"/>
</dbReference>
<gene>
    <name evidence="1" type="ORF">GGI59_006338</name>
</gene>
<comment type="caution">
    <text evidence="1">The sequence shown here is derived from an EMBL/GenBank/DDBJ whole genome shotgun (WGS) entry which is preliminary data.</text>
</comment>